<dbReference type="InterPro" id="IPR011644">
    <property type="entry name" value="Heme_NO-bd"/>
</dbReference>
<dbReference type="PANTHER" id="PTHR45655:SF13">
    <property type="entry name" value="SOLUBLE GUANYLATE CYCLASE GCY-32-RELATED"/>
    <property type="match status" value="1"/>
</dbReference>
<dbReference type="eggNOG" id="COG1060">
    <property type="taxonomic scope" value="Bacteria"/>
</dbReference>
<name>K2I7W2_9RHOB</name>
<dbReference type="EMBL" id="AMGO01000011">
    <property type="protein sequence ID" value="EKE45100.1"/>
    <property type="molecule type" value="Genomic_DNA"/>
</dbReference>
<dbReference type="SUPFAM" id="SSF111126">
    <property type="entry name" value="Ligand-binding domain in the NO signalling and Golgi transport"/>
    <property type="match status" value="1"/>
</dbReference>
<evidence type="ECO:0000259" key="1">
    <source>
        <dbReference type="Pfam" id="PF07700"/>
    </source>
</evidence>
<comment type="caution">
    <text evidence="2">The sequence shown here is derived from an EMBL/GenBank/DDBJ whole genome shotgun (WGS) entry which is preliminary data.</text>
</comment>
<dbReference type="Gene3D" id="3.90.1520.10">
    <property type="entry name" value="H-NOX domain"/>
    <property type="match status" value="1"/>
</dbReference>
<dbReference type="PATRIC" id="fig|1231392.3.peg.799"/>
<dbReference type="Proteomes" id="UP000006765">
    <property type="component" value="Unassembled WGS sequence"/>
</dbReference>
<dbReference type="InterPro" id="IPR038158">
    <property type="entry name" value="H-NOX_domain_sf"/>
</dbReference>
<sequence length="195" mass="21585">MNRSLQGFLQDTYGDEVWRDIARRSAPDLTGFEPMMEYEDALTHDVIAAACRALSKTQPDLLEDLGTYLVSHPNMSRVRRLMRYGGDDFRAFLHSLDDLPERARLILPDAPFPGLRLTDMGSGIYRLTCRGGMPGVEHVVMGIIRAMADDYGALVVLDWAETADGGPDSATIDIHMPADRFHEGRAFALTDGLAS</sequence>
<evidence type="ECO:0000313" key="3">
    <source>
        <dbReference type="Proteomes" id="UP000006765"/>
    </source>
</evidence>
<feature type="domain" description="Heme NO-binding" evidence="1">
    <location>
        <begin position="2"/>
        <end position="152"/>
    </location>
</feature>
<reference evidence="2 3" key="1">
    <citation type="journal article" date="2012" name="J. Bacteriol.">
        <title>Draft Genome Sequence of Oceaniovalibus guishaninsula JLT2003T.</title>
        <authorList>
            <person name="Tang K."/>
            <person name="Liu K."/>
            <person name="Jiao N."/>
        </authorList>
    </citation>
    <scope>NUCLEOTIDE SEQUENCE [LARGE SCALE GENOMIC DNA]</scope>
    <source>
        <strain evidence="2 3">JLT2003</strain>
    </source>
</reference>
<dbReference type="InterPro" id="IPR024096">
    <property type="entry name" value="NO_sig/Golgi_transp_ligand-bd"/>
</dbReference>
<proteinExistence type="predicted"/>
<gene>
    <name evidence="2" type="ORF">OCGS_0795</name>
</gene>
<dbReference type="GO" id="GO:0020037">
    <property type="term" value="F:heme binding"/>
    <property type="evidence" value="ECO:0007669"/>
    <property type="project" value="InterPro"/>
</dbReference>
<dbReference type="AlphaFoldDB" id="K2I7W2"/>
<dbReference type="PANTHER" id="PTHR45655">
    <property type="entry name" value="GUANYLATE CYCLASE SOLUBLE SUBUNIT BETA-2"/>
    <property type="match status" value="1"/>
</dbReference>
<accession>K2I7W2</accession>
<protein>
    <recommendedName>
        <fullName evidence="1">Heme NO-binding domain-containing protein</fullName>
    </recommendedName>
</protein>
<dbReference type="Pfam" id="PF07700">
    <property type="entry name" value="HNOB"/>
    <property type="match status" value="1"/>
</dbReference>
<organism evidence="2 3">
    <name type="scientific">Oceaniovalibus guishaninsula JLT2003</name>
    <dbReference type="NCBI Taxonomy" id="1231392"/>
    <lineage>
        <taxon>Bacteria</taxon>
        <taxon>Pseudomonadati</taxon>
        <taxon>Pseudomonadota</taxon>
        <taxon>Alphaproteobacteria</taxon>
        <taxon>Rhodobacterales</taxon>
        <taxon>Roseobacteraceae</taxon>
        <taxon>Oceaniovalibus</taxon>
    </lineage>
</organism>
<evidence type="ECO:0000313" key="2">
    <source>
        <dbReference type="EMBL" id="EKE45100.1"/>
    </source>
</evidence>
<keyword evidence="3" id="KW-1185">Reference proteome</keyword>
<dbReference type="STRING" id="1231392.OCGS_0795"/>